<reference evidence="1" key="1">
    <citation type="submission" date="2017-04" db="EMBL/GenBank/DDBJ databases">
        <authorList>
            <person name="Varghese N."/>
            <person name="Submissions S."/>
        </authorList>
    </citation>
    <scope>NUCLEOTIDE SEQUENCE</scope>
    <source>
        <strain evidence="1">WTE2008</strain>
    </source>
</reference>
<dbReference type="Proteomes" id="UP000192328">
    <property type="component" value="Unassembled WGS sequence"/>
</dbReference>
<keyword evidence="2" id="KW-1185">Reference proteome</keyword>
<sequence length="429" mass="48932">MKKILIIFIAIMMLCIFGAAAAEEDNSIIGKPFPDFQTMDTERNVFSLSEALKDHEAVLINLWASWCEPCVHEFPYLNEAYNKYKDKVAFVGLTVEPEDTWDILRDMKKEYSMEYPVAREAGTNIGQHLGGVQGTPTTIIVDRFGNAVYMQVMAFKDSAEISRLLDSFLGENYTESRALTEIPLPSETQALPVSDARRMRVENEGAKQITIKTRNTDPEYDAIYGEQTYTGYVVTDDTARIVLEIKAEDNLKDIVFSDYENNQTFYIYSLLDKERNEYVYDDKMADHWFVVSLGTQTGDLSIDPDFTAMYLFRNEQDIQELVDYGRGEGFDVTWEYVESKEPETAEKGSYILHVIDQNGEPVPGVMVNFCTEQNCTMAAGDENGVITFDGEKADYHVQVLKVPEGYSIDPEFEMQTGNDREWIILVRKD</sequence>
<name>A0AC61PHL9_9FIRM</name>
<evidence type="ECO:0000313" key="2">
    <source>
        <dbReference type="Proteomes" id="UP000192328"/>
    </source>
</evidence>
<gene>
    <name evidence="1" type="ORF">SAMN06297397_0235</name>
</gene>
<organism evidence="1 2">
    <name type="scientific">Aristaeella lactis</name>
    <dbReference type="NCBI Taxonomy" id="3046383"/>
    <lineage>
        <taxon>Bacteria</taxon>
        <taxon>Bacillati</taxon>
        <taxon>Bacillota</taxon>
        <taxon>Clostridia</taxon>
        <taxon>Eubacteriales</taxon>
        <taxon>Aristaeellaceae</taxon>
        <taxon>Aristaeella</taxon>
    </lineage>
</organism>
<accession>A0AC61PHL9</accession>
<protein>
    <submittedName>
        <fullName evidence="1">Thiol-disulfide isomerase or thioredoxin</fullName>
    </submittedName>
</protein>
<keyword evidence="1" id="KW-0413">Isomerase</keyword>
<comment type="caution">
    <text evidence="1">The sequence shown here is derived from an EMBL/GenBank/DDBJ whole genome shotgun (WGS) entry which is preliminary data.</text>
</comment>
<dbReference type="EMBL" id="FWXZ01000001">
    <property type="protein sequence ID" value="SMC35828.1"/>
    <property type="molecule type" value="Genomic_DNA"/>
</dbReference>
<evidence type="ECO:0000313" key="1">
    <source>
        <dbReference type="EMBL" id="SMC35828.1"/>
    </source>
</evidence>
<proteinExistence type="predicted"/>